<reference evidence="12 13" key="1">
    <citation type="submission" date="2020-04" db="EMBL/GenBank/DDBJ databases">
        <authorList>
            <person name="Laetsch R D."/>
            <person name="Stevens L."/>
            <person name="Kumar S."/>
            <person name="Blaxter L. M."/>
        </authorList>
    </citation>
    <scope>NUCLEOTIDE SEQUENCE [LARGE SCALE GENOMIC DNA]</scope>
</reference>
<dbReference type="GO" id="GO:0005524">
    <property type="term" value="F:ATP binding"/>
    <property type="evidence" value="ECO:0007669"/>
    <property type="project" value="UniProtKB-UniRule"/>
</dbReference>
<dbReference type="EMBL" id="CADEPM010000007">
    <property type="protein sequence ID" value="CAB3408984.1"/>
    <property type="molecule type" value="Genomic_DNA"/>
</dbReference>
<keyword evidence="1 8" id="KW-0808">Transferase</keyword>
<dbReference type="SMART" id="SM00252">
    <property type="entry name" value="SH2"/>
    <property type="match status" value="1"/>
</dbReference>
<keyword evidence="2 7" id="KW-0547">Nucleotide-binding</keyword>
<evidence type="ECO:0000256" key="1">
    <source>
        <dbReference type="ARBA" id="ARBA00022679"/>
    </source>
</evidence>
<dbReference type="CDD" id="cd00192">
    <property type="entry name" value="PTKc"/>
    <property type="match status" value="1"/>
</dbReference>
<dbReference type="Pfam" id="PF00017">
    <property type="entry name" value="SH2"/>
    <property type="match status" value="1"/>
</dbReference>
<evidence type="ECO:0000313" key="13">
    <source>
        <dbReference type="Proteomes" id="UP000494206"/>
    </source>
</evidence>
<protein>
    <recommendedName>
        <fullName evidence="8">Tyrosine-protein kinase</fullName>
        <ecNumber evidence="8">2.7.10.2</ecNumber>
    </recommendedName>
</protein>
<evidence type="ECO:0000256" key="3">
    <source>
        <dbReference type="ARBA" id="ARBA00022777"/>
    </source>
</evidence>
<evidence type="ECO:0000256" key="2">
    <source>
        <dbReference type="ARBA" id="ARBA00022741"/>
    </source>
</evidence>
<dbReference type="PANTHER" id="PTHR24418">
    <property type="entry name" value="TYROSINE-PROTEIN KINASE"/>
    <property type="match status" value="1"/>
</dbReference>
<evidence type="ECO:0000313" key="12">
    <source>
        <dbReference type="EMBL" id="CAB3408984.1"/>
    </source>
</evidence>
<dbReference type="InterPro" id="IPR017441">
    <property type="entry name" value="Protein_kinase_ATP_BS"/>
</dbReference>
<dbReference type="OrthoDB" id="3256376at2759"/>
<comment type="similarity">
    <text evidence="8">Belongs to the protein kinase superfamily. Tyr protein kinase family.</text>
</comment>
<organism evidence="12 13">
    <name type="scientific">Caenorhabditis bovis</name>
    <dbReference type="NCBI Taxonomy" id="2654633"/>
    <lineage>
        <taxon>Eukaryota</taxon>
        <taxon>Metazoa</taxon>
        <taxon>Ecdysozoa</taxon>
        <taxon>Nematoda</taxon>
        <taxon>Chromadorea</taxon>
        <taxon>Rhabditida</taxon>
        <taxon>Rhabditina</taxon>
        <taxon>Rhabditomorpha</taxon>
        <taxon>Rhabditoidea</taxon>
        <taxon>Rhabditidae</taxon>
        <taxon>Peloderinae</taxon>
        <taxon>Caenorhabditis</taxon>
    </lineage>
</organism>
<dbReference type="PRINTS" id="PR00109">
    <property type="entry name" value="TYRKINASE"/>
</dbReference>
<accession>A0A8S1F530</accession>
<dbReference type="InterPro" id="IPR050198">
    <property type="entry name" value="Non-receptor_tyrosine_kinases"/>
</dbReference>
<keyword evidence="4 7" id="KW-0067">ATP-binding</keyword>
<evidence type="ECO:0000256" key="8">
    <source>
        <dbReference type="RuleBase" id="RU362096"/>
    </source>
</evidence>
<dbReference type="InterPro" id="IPR036860">
    <property type="entry name" value="SH2_dom_sf"/>
</dbReference>
<feature type="compositionally biased region" description="Polar residues" evidence="9">
    <location>
        <begin position="414"/>
        <end position="430"/>
    </location>
</feature>
<keyword evidence="3 8" id="KW-0418">Kinase</keyword>
<dbReference type="FunFam" id="3.30.505.10:FF:000051">
    <property type="entry name" value="Tyrosine-protein kinase"/>
    <property type="match status" value="1"/>
</dbReference>
<dbReference type="CDD" id="cd10361">
    <property type="entry name" value="SH2_Fps_family"/>
    <property type="match status" value="1"/>
</dbReference>
<proteinExistence type="inferred from homology"/>
<feature type="binding site" evidence="7">
    <location>
        <position position="152"/>
    </location>
    <ligand>
        <name>ATP</name>
        <dbReference type="ChEBI" id="CHEBI:30616"/>
    </ligand>
</feature>
<keyword evidence="6" id="KW-0727">SH2 domain</keyword>
<dbReference type="InterPro" id="IPR001245">
    <property type="entry name" value="Ser-Thr/Tyr_kinase_cat_dom"/>
</dbReference>
<dbReference type="InterPro" id="IPR035849">
    <property type="entry name" value="Fes/Fps/Fer_SH2"/>
</dbReference>
<dbReference type="Proteomes" id="UP000494206">
    <property type="component" value="Unassembled WGS sequence"/>
</dbReference>
<sequence length="430" mass="48955">MVDRNIVQEPWYHGLLPREDIRAMLTRSGEYLVRSTEPVKGQKRQYVLSAVPENECTPTHFVLHEAYGKIFVETKGFETISKLVEHHVNTKEPINTKDKHSVILRSPVNRQSWELSHDDVLLTKKLGEGAFGEVWKGTLNRNGEPSVQVAVKTAKLESLNKEQIKEIMHEARLMRNLDHPNVVKFYGVGAGQEPLYVIMELADGGALDSALKKNKFAMAKKMELIYQASCGIAYIHDKNLMHRDIAARNCLYGGGQVKISDFGLSREGKEYKMDLSKKVPIRWLPPETIKTGIYTPKVDVYAFGIMAWEITEDGQEPYPGLRVVEVVGKVLSGYRMPFDASVDKEFADFILKRCWAEKPEDRWTMEECRDHIRNKFYKQPSSTMLDEPKTKKQKGSIMKSIMNRASAAYKRSGNGKSLKSVATKSNRTEK</sequence>
<comment type="catalytic activity">
    <reaction evidence="8">
        <text>L-tyrosyl-[protein] + ATP = O-phospho-L-tyrosyl-[protein] + ADP + H(+)</text>
        <dbReference type="Rhea" id="RHEA:10596"/>
        <dbReference type="Rhea" id="RHEA-COMP:10136"/>
        <dbReference type="Rhea" id="RHEA-COMP:20101"/>
        <dbReference type="ChEBI" id="CHEBI:15378"/>
        <dbReference type="ChEBI" id="CHEBI:30616"/>
        <dbReference type="ChEBI" id="CHEBI:46858"/>
        <dbReference type="ChEBI" id="CHEBI:61978"/>
        <dbReference type="ChEBI" id="CHEBI:456216"/>
        <dbReference type="EC" id="2.7.10.2"/>
    </reaction>
</comment>
<evidence type="ECO:0000256" key="7">
    <source>
        <dbReference type="PROSITE-ProRule" id="PRU10141"/>
    </source>
</evidence>
<evidence type="ECO:0000256" key="6">
    <source>
        <dbReference type="PROSITE-ProRule" id="PRU00191"/>
    </source>
</evidence>
<evidence type="ECO:0000256" key="4">
    <source>
        <dbReference type="ARBA" id="ARBA00022840"/>
    </source>
</evidence>
<keyword evidence="13" id="KW-1185">Reference proteome</keyword>
<keyword evidence="5 8" id="KW-0829">Tyrosine-protein kinase</keyword>
<dbReference type="Pfam" id="PF07714">
    <property type="entry name" value="PK_Tyr_Ser-Thr"/>
    <property type="match status" value="1"/>
</dbReference>
<dbReference type="PROSITE" id="PS50011">
    <property type="entry name" value="PROTEIN_KINASE_DOM"/>
    <property type="match status" value="1"/>
</dbReference>
<dbReference type="InterPro" id="IPR011009">
    <property type="entry name" value="Kinase-like_dom_sf"/>
</dbReference>
<dbReference type="InterPro" id="IPR020635">
    <property type="entry name" value="Tyr_kinase_cat_dom"/>
</dbReference>
<feature type="region of interest" description="Disordered" evidence="9">
    <location>
        <begin position="406"/>
        <end position="430"/>
    </location>
</feature>
<dbReference type="FunFam" id="3.30.200.20:FF:000518">
    <property type="entry name" value="Tyrosine-protein kinase"/>
    <property type="match status" value="1"/>
</dbReference>
<dbReference type="AlphaFoldDB" id="A0A8S1F530"/>
<dbReference type="SUPFAM" id="SSF55550">
    <property type="entry name" value="SH2 domain"/>
    <property type="match status" value="1"/>
</dbReference>
<gene>
    <name evidence="12" type="ORF">CBOVIS_LOCUS10698</name>
</gene>
<dbReference type="PROSITE" id="PS00107">
    <property type="entry name" value="PROTEIN_KINASE_ATP"/>
    <property type="match status" value="1"/>
</dbReference>
<dbReference type="SUPFAM" id="SSF56112">
    <property type="entry name" value="Protein kinase-like (PK-like)"/>
    <property type="match status" value="1"/>
</dbReference>
<dbReference type="EC" id="2.7.10.2" evidence="8"/>
<dbReference type="Gene3D" id="3.30.505.10">
    <property type="entry name" value="SH2 domain"/>
    <property type="match status" value="1"/>
</dbReference>
<dbReference type="PROSITE" id="PS50001">
    <property type="entry name" value="SH2"/>
    <property type="match status" value="1"/>
</dbReference>
<evidence type="ECO:0000259" key="10">
    <source>
        <dbReference type="PROSITE" id="PS50001"/>
    </source>
</evidence>
<dbReference type="InterPro" id="IPR000719">
    <property type="entry name" value="Prot_kinase_dom"/>
</dbReference>
<dbReference type="GO" id="GO:0004715">
    <property type="term" value="F:non-membrane spanning protein tyrosine kinase activity"/>
    <property type="evidence" value="ECO:0007669"/>
    <property type="project" value="UniProtKB-EC"/>
</dbReference>
<feature type="domain" description="Protein kinase" evidence="11">
    <location>
        <begin position="120"/>
        <end position="377"/>
    </location>
</feature>
<feature type="domain" description="SH2" evidence="10">
    <location>
        <begin position="11"/>
        <end position="108"/>
    </location>
</feature>
<comment type="caution">
    <text evidence="12">The sequence shown here is derived from an EMBL/GenBank/DDBJ whole genome shotgun (WGS) entry which is preliminary data.</text>
</comment>
<dbReference type="Gene3D" id="3.30.200.20">
    <property type="entry name" value="Phosphorylase Kinase, domain 1"/>
    <property type="match status" value="1"/>
</dbReference>
<evidence type="ECO:0000256" key="9">
    <source>
        <dbReference type="SAM" id="MobiDB-lite"/>
    </source>
</evidence>
<dbReference type="Gene3D" id="1.10.510.10">
    <property type="entry name" value="Transferase(Phosphotransferase) domain 1"/>
    <property type="match status" value="1"/>
</dbReference>
<evidence type="ECO:0000256" key="5">
    <source>
        <dbReference type="ARBA" id="ARBA00023137"/>
    </source>
</evidence>
<dbReference type="SMART" id="SM00219">
    <property type="entry name" value="TyrKc"/>
    <property type="match status" value="1"/>
</dbReference>
<name>A0A8S1F530_9PELO</name>
<evidence type="ECO:0000259" key="11">
    <source>
        <dbReference type="PROSITE" id="PS50011"/>
    </source>
</evidence>
<dbReference type="InterPro" id="IPR000980">
    <property type="entry name" value="SH2"/>
</dbReference>